<feature type="compositionally biased region" description="Acidic residues" evidence="1">
    <location>
        <begin position="107"/>
        <end position="131"/>
    </location>
</feature>
<sequence length="387" mass="44958">HYYDKDFGLLSRVLPFRRLIGRTFAMRLREFIRNELRKLKINDKIRCITTDNGMDVKLATNNNEFGFRISCLAHNINLTISNGLNLWNKKKSTTAQDNVNDTHDANNDEVCDDDVTDDDDSNGSDVTDDEITPSSHDGFNDDSDSYDEDSDLNDDEQQLLDREQQYDMHHMDLEQSAVLPNSKLFIFTLLKRIRRLVAMIHHSSIIDAYVSEQIRLKQQEADQSIQNIQNLNLKKVRFNNPVIDFAIRWSSTFKMVTRFIKLRSIINDITHTPENIDGIKHKQRSKLCQLAFSHSDWNWLISLEYVLHPFEQSTCLLSGRSYQTLAIGKIVMNGLKHFLSTYKSDEPMVNFLKKQLLQKYEQHCEQTISYEAEEAIPCRANRSKTVG</sequence>
<reference evidence="2" key="1">
    <citation type="submission" date="2021-02" db="EMBL/GenBank/DDBJ databases">
        <authorList>
            <person name="Nowell W R."/>
        </authorList>
    </citation>
    <scope>NUCLEOTIDE SEQUENCE</scope>
</reference>
<feature type="region of interest" description="Disordered" evidence="1">
    <location>
        <begin position="96"/>
        <end position="154"/>
    </location>
</feature>
<dbReference type="PANTHER" id="PTHR46169:SF15">
    <property type="entry name" value="INNER CENTROMERE PROTEIN A-LIKE ISOFORM X1-RELATED"/>
    <property type="match status" value="1"/>
</dbReference>
<dbReference type="InterPro" id="IPR012337">
    <property type="entry name" value="RNaseH-like_sf"/>
</dbReference>
<dbReference type="EMBL" id="CAJOBI010109781">
    <property type="protein sequence ID" value="CAF4627289.1"/>
    <property type="molecule type" value="Genomic_DNA"/>
</dbReference>
<gene>
    <name evidence="2" type="ORF">SMN809_LOCUS40148</name>
</gene>
<organism evidence="2 3">
    <name type="scientific">Rotaria magnacalcarata</name>
    <dbReference type="NCBI Taxonomy" id="392030"/>
    <lineage>
        <taxon>Eukaryota</taxon>
        <taxon>Metazoa</taxon>
        <taxon>Spiralia</taxon>
        <taxon>Gnathifera</taxon>
        <taxon>Rotifera</taxon>
        <taxon>Eurotatoria</taxon>
        <taxon>Bdelloidea</taxon>
        <taxon>Philodinida</taxon>
        <taxon>Philodinidae</taxon>
        <taxon>Rotaria</taxon>
    </lineage>
</organism>
<dbReference type="SUPFAM" id="SSF53098">
    <property type="entry name" value="Ribonuclease H-like"/>
    <property type="match status" value="1"/>
</dbReference>
<dbReference type="AlphaFoldDB" id="A0A8S2ZGS6"/>
<feature type="compositionally biased region" description="Acidic residues" evidence="1">
    <location>
        <begin position="140"/>
        <end position="154"/>
    </location>
</feature>
<accession>A0A8S2ZGS6</accession>
<dbReference type="Proteomes" id="UP000676336">
    <property type="component" value="Unassembled WGS sequence"/>
</dbReference>
<comment type="caution">
    <text evidence="2">The sequence shown here is derived from an EMBL/GenBank/DDBJ whole genome shotgun (WGS) entry which is preliminary data.</text>
</comment>
<feature type="non-terminal residue" evidence="2">
    <location>
        <position position="1"/>
    </location>
</feature>
<evidence type="ECO:0000256" key="1">
    <source>
        <dbReference type="SAM" id="MobiDB-lite"/>
    </source>
</evidence>
<evidence type="ECO:0000313" key="3">
    <source>
        <dbReference type="Proteomes" id="UP000676336"/>
    </source>
</evidence>
<evidence type="ECO:0000313" key="2">
    <source>
        <dbReference type="EMBL" id="CAF4627289.1"/>
    </source>
</evidence>
<proteinExistence type="predicted"/>
<name>A0A8S2ZGS6_9BILA</name>
<dbReference type="GO" id="GO:0006357">
    <property type="term" value="P:regulation of transcription by RNA polymerase II"/>
    <property type="evidence" value="ECO:0007669"/>
    <property type="project" value="TreeGrafter"/>
</dbReference>
<dbReference type="PANTHER" id="PTHR46169">
    <property type="entry name" value="DNA REPLICATION-RELATED ELEMENT FACTOR, ISOFORM A"/>
    <property type="match status" value="1"/>
</dbReference>
<protein>
    <submittedName>
        <fullName evidence="2">Uncharacterized protein</fullName>
    </submittedName>
</protein>
<dbReference type="InterPro" id="IPR052717">
    <property type="entry name" value="Vacuolar_transposase_reg"/>
</dbReference>
<dbReference type="GO" id="GO:0005634">
    <property type="term" value="C:nucleus"/>
    <property type="evidence" value="ECO:0007669"/>
    <property type="project" value="TreeGrafter"/>
</dbReference>